<dbReference type="InterPro" id="IPR008969">
    <property type="entry name" value="CarboxyPept-like_regulatory"/>
</dbReference>
<keyword evidence="14" id="KW-1185">Reference proteome</keyword>
<evidence type="ECO:0000259" key="11">
    <source>
        <dbReference type="Pfam" id="PF00593"/>
    </source>
</evidence>
<feature type="signal peptide" evidence="10">
    <location>
        <begin position="1"/>
        <end position="35"/>
    </location>
</feature>
<keyword evidence="7 8" id="KW-0998">Cell outer membrane</keyword>
<keyword evidence="3 8" id="KW-1134">Transmembrane beta strand</keyword>
<dbReference type="Pfam" id="PF13715">
    <property type="entry name" value="CarbopepD_reg_2"/>
    <property type="match status" value="1"/>
</dbReference>
<evidence type="ECO:0000256" key="4">
    <source>
        <dbReference type="ARBA" id="ARBA00022692"/>
    </source>
</evidence>
<dbReference type="Gene3D" id="2.170.130.10">
    <property type="entry name" value="TonB-dependent receptor, plug domain"/>
    <property type="match status" value="1"/>
</dbReference>
<dbReference type="NCBIfam" id="TIGR04056">
    <property type="entry name" value="OMP_RagA_SusC"/>
    <property type="match status" value="1"/>
</dbReference>
<keyword evidence="5 9" id="KW-0798">TonB box</keyword>
<evidence type="ECO:0000259" key="12">
    <source>
        <dbReference type="Pfam" id="PF07715"/>
    </source>
</evidence>
<keyword evidence="6 8" id="KW-0472">Membrane</keyword>
<evidence type="ECO:0000313" key="14">
    <source>
        <dbReference type="Proteomes" id="UP000602759"/>
    </source>
</evidence>
<dbReference type="InterPro" id="IPR037066">
    <property type="entry name" value="Plug_dom_sf"/>
</dbReference>
<dbReference type="InterPro" id="IPR036942">
    <property type="entry name" value="Beta-barrel_TonB_sf"/>
</dbReference>
<evidence type="ECO:0000256" key="8">
    <source>
        <dbReference type="PROSITE-ProRule" id="PRU01360"/>
    </source>
</evidence>
<feature type="domain" description="TonB-dependent receptor-like beta-barrel" evidence="11">
    <location>
        <begin position="419"/>
        <end position="797"/>
    </location>
</feature>
<keyword evidence="13" id="KW-0675">Receptor</keyword>
<evidence type="ECO:0000256" key="10">
    <source>
        <dbReference type="SAM" id="SignalP"/>
    </source>
</evidence>
<evidence type="ECO:0000256" key="7">
    <source>
        <dbReference type="ARBA" id="ARBA00023237"/>
    </source>
</evidence>
<evidence type="ECO:0000256" key="3">
    <source>
        <dbReference type="ARBA" id="ARBA00022452"/>
    </source>
</evidence>
<evidence type="ECO:0000256" key="2">
    <source>
        <dbReference type="ARBA" id="ARBA00022448"/>
    </source>
</evidence>
<evidence type="ECO:0000313" key="13">
    <source>
        <dbReference type="EMBL" id="MBD1432968.1"/>
    </source>
</evidence>
<feature type="domain" description="TonB-dependent receptor plug" evidence="12">
    <location>
        <begin position="131"/>
        <end position="238"/>
    </location>
</feature>
<keyword evidence="2 8" id="KW-0813">Transport</keyword>
<dbReference type="InterPro" id="IPR000531">
    <property type="entry name" value="Beta-barrel_TonB"/>
</dbReference>
<gene>
    <name evidence="13" type="ORF">H8B06_09035</name>
</gene>
<evidence type="ECO:0000256" key="9">
    <source>
        <dbReference type="RuleBase" id="RU003357"/>
    </source>
</evidence>
<dbReference type="SUPFAM" id="SSF56935">
    <property type="entry name" value="Porins"/>
    <property type="match status" value="1"/>
</dbReference>
<dbReference type="InterPro" id="IPR039426">
    <property type="entry name" value="TonB-dep_rcpt-like"/>
</dbReference>
<comment type="similarity">
    <text evidence="8 9">Belongs to the TonB-dependent receptor family.</text>
</comment>
<proteinExistence type="inferred from homology"/>
<accession>A0ABR7YNP5</accession>
<comment type="caution">
    <text evidence="13">The sequence shown here is derived from an EMBL/GenBank/DDBJ whole genome shotgun (WGS) entry which is preliminary data.</text>
</comment>
<dbReference type="Pfam" id="PF07715">
    <property type="entry name" value="Plug"/>
    <property type="match status" value="1"/>
</dbReference>
<dbReference type="InterPro" id="IPR023996">
    <property type="entry name" value="TonB-dep_OMP_SusC/RagA"/>
</dbReference>
<dbReference type="Pfam" id="PF00593">
    <property type="entry name" value="TonB_dep_Rec_b-barrel"/>
    <property type="match status" value="1"/>
</dbReference>
<dbReference type="NCBIfam" id="TIGR04057">
    <property type="entry name" value="SusC_RagA_signa"/>
    <property type="match status" value="1"/>
</dbReference>
<dbReference type="EMBL" id="JACOIK010000005">
    <property type="protein sequence ID" value="MBD1432968.1"/>
    <property type="molecule type" value="Genomic_DNA"/>
</dbReference>
<dbReference type="RefSeq" id="WP_190993943.1">
    <property type="nucleotide sequence ID" value="NZ_JACOIK010000005.1"/>
</dbReference>
<organism evidence="13 14">
    <name type="scientific">Sphingobacterium micropteri</name>
    <dbReference type="NCBI Taxonomy" id="2763501"/>
    <lineage>
        <taxon>Bacteria</taxon>
        <taxon>Pseudomonadati</taxon>
        <taxon>Bacteroidota</taxon>
        <taxon>Sphingobacteriia</taxon>
        <taxon>Sphingobacteriales</taxon>
        <taxon>Sphingobacteriaceae</taxon>
        <taxon>Sphingobacterium</taxon>
    </lineage>
</organism>
<reference evidence="13 14" key="1">
    <citation type="submission" date="2020-08" db="EMBL/GenBank/DDBJ databases">
        <title>Sphingobacterium sp. DN00404 isolated from aquaculture water.</title>
        <authorList>
            <person name="Zhang M."/>
        </authorList>
    </citation>
    <scope>NUCLEOTIDE SEQUENCE [LARGE SCALE GENOMIC DNA]</scope>
    <source>
        <strain evidence="13 14">DN00404</strain>
    </source>
</reference>
<comment type="subcellular location">
    <subcellularLocation>
        <location evidence="1 8">Cell outer membrane</location>
        <topology evidence="1 8">Multi-pass membrane protein</topology>
    </subcellularLocation>
</comment>
<keyword evidence="4 8" id="KW-0812">Transmembrane</keyword>
<evidence type="ECO:0000256" key="5">
    <source>
        <dbReference type="ARBA" id="ARBA00023077"/>
    </source>
</evidence>
<name>A0ABR7YNP5_9SPHI</name>
<dbReference type="SUPFAM" id="SSF49464">
    <property type="entry name" value="Carboxypeptidase regulatory domain-like"/>
    <property type="match status" value="1"/>
</dbReference>
<protein>
    <submittedName>
        <fullName evidence="13">TonB-dependent receptor</fullName>
    </submittedName>
</protein>
<dbReference type="InterPro" id="IPR012910">
    <property type="entry name" value="Plug_dom"/>
</dbReference>
<keyword evidence="10" id="KW-0732">Signal</keyword>
<dbReference type="InterPro" id="IPR023997">
    <property type="entry name" value="TonB-dep_OMP_SusC/RagA_CS"/>
</dbReference>
<evidence type="ECO:0000256" key="1">
    <source>
        <dbReference type="ARBA" id="ARBA00004571"/>
    </source>
</evidence>
<dbReference type="Gene3D" id="2.40.170.20">
    <property type="entry name" value="TonB-dependent receptor, beta-barrel domain"/>
    <property type="match status" value="1"/>
</dbReference>
<sequence>MMSIYKFRPRQQAKYVVRMTCLLLIAFFSSLYAEAQEGGERVSGRVLDEQGAAIGGVSVRNGDGSSSTSTDDQGRFSIQLSTDRVLRFVYVGYAAREITVGKTDRELRVTMVTETSALDEVVVVGYGTQRRQDVTGAIASVDSKILREIPAASMTQALQGRVAGVNISQTSTRPGAGMQIRIRGSRSLLAANDPLIVLDGIPFAGSLADINPSDIRSVDVLKDASASAIYGSRAANGVILVTTFRGSTGGIRVTYNGFYGLKKVAEKYQVFNGEEFAQLRDVAGYTQYLPQEQEMMEAGKSTDWQDVMYKDGRVTDQNLSIAGGNDKGQYSVGLGYYDESTVLPGQEYSRYSLRFATDLELSRYIKVGLSTQNSYSITKGEGASLMYQMLTLSPLAPTHNADGSIYMQPSYPTDEYFNPLLINQPDAWAQDRNRFNSFNSLYGEIRFTDYLKWRTNVGLTYTQNNYGHFNSSKTPFRNGNPSEARVTFQPGTSWTIENLLYYEQTIAEKHKLNAVAMVSAEENESHEFRADALDMMADFMLYYNLGYYKEGTGNIAIPAGNQWYNKRALQSLMARINYGYDDRYLLTATLRRDGSSVLAPGHKWKTYFALSSGWNIMNEQFMENQRAFSNLKLRVGFGQTASQAINPYQTLGSLSQNRYNFGDENAFGYYVNNLANPSLTWEPTNTWNIGLDFGILENRFSGSIEWYTQDSHDLLYDRSLPPTSGVPGRVVVNEGRTRNSGMEFTLSSDIIRPSDDTGFSWQIDANLTFNRNKVLALSSGLTADEGRGYFVGHPINVIFNYSKVGIWQLDEAGEAASYGFRPGQVKLLDYNNDGRIDANDRHVSGRLDPDFEGGITNRMGYKNFDFTVVGFFRVGGTLISQIHQGNSYTNMLQGRRNQIKVDYWTPWNPTNEYPMPDGSNDQPAGNYGSTLGFYDAGFLKIRTISLGYSFNESITQRLGINAFRLYSTVQNPFVFFSDYMKRGGGVDPEGTNLGNSGYTGGAGGVQARHIVAGLNTPPTRGFLLGLNVTF</sequence>
<feature type="chain" id="PRO_5045834803" evidence="10">
    <location>
        <begin position="36"/>
        <end position="1030"/>
    </location>
</feature>
<evidence type="ECO:0000256" key="6">
    <source>
        <dbReference type="ARBA" id="ARBA00023136"/>
    </source>
</evidence>
<dbReference type="Proteomes" id="UP000602759">
    <property type="component" value="Unassembled WGS sequence"/>
</dbReference>
<dbReference type="PROSITE" id="PS52016">
    <property type="entry name" value="TONB_DEPENDENT_REC_3"/>
    <property type="match status" value="1"/>
</dbReference>